<dbReference type="AlphaFoldDB" id="A0AAE1JIQ0"/>
<accession>A0AAE1JIQ0</accession>
<keyword evidence="2" id="KW-1185">Reference proteome</keyword>
<evidence type="ECO:0000313" key="1">
    <source>
        <dbReference type="EMBL" id="KAK4269327.1"/>
    </source>
</evidence>
<reference evidence="1" key="1">
    <citation type="submission" date="2023-10" db="EMBL/GenBank/DDBJ databases">
        <title>Chromosome-level genome of the transformable northern wattle, Acacia crassicarpa.</title>
        <authorList>
            <person name="Massaro I."/>
            <person name="Sinha N.R."/>
            <person name="Poethig S."/>
            <person name="Leichty A.R."/>
        </authorList>
    </citation>
    <scope>NUCLEOTIDE SEQUENCE</scope>
    <source>
        <strain evidence="1">Acra3RX</strain>
        <tissue evidence="1">Leaf</tissue>
    </source>
</reference>
<sequence length="202" mass="22851">MENNLPVLSKRVWSIVRVAFFMLRKGLTKPKLLMHLNVMLKCPGKLAGKAIVDLISHNRHHSHHGTSTATSQNAHLQFTTAREYEFSCSNTPKYSFFSKHRHIPRHFFACAHAPLTLDDETAAVNNALKVALEMLDDKKCKDMAVEEDPTLPASGRTQMVRPVRVTDSPFPVQDCDGIGDHQVDKAADEFIERFFNELRKQG</sequence>
<dbReference type="EMBL" id="JAWXYG010000006">
    <property type="protein sequence ID" value="KAK4269327.1"/>
    <property type="molecule type" value="Genomic_DNA"/>
</dbReference>
<proteinExistence type="predicted"/>
<evidence type="ECO:0000313" key="2">
    <source>
        <dbReference type="Proteomes" id="UP001293593"/>
    </source>
</evidence>
<name>A0AAE1JIQ0_9FABA</name>
<dbReference type="PANTHER" id="PTHR33265">
    <property type="entry name" value="AVR9/CF-9 RAPIDLY ELICITED PROTEIN-RELATED"/>
    <property type="match status" value="1"/>
</dbReference>
<evidence type="ECO:0008006" key="3">
    <source>
        <dbReference type="Google" id="ProtNLM"/>
    </source>
</evidence>
<dbReference type="PANTHER" id="PTHR33265:SF8">
    <property type="entry name" value="AVR9_CF-9 RAPIDLY ELICITED PROTEIN 146"/>
    <property type="match status" value="1"/>
</dbReference>
<organism evidence="1 2">
    <name type="scientific">Acacia crassicarpa</name>
    <name type="common">northern wattle</name>
    <dbReference type="NCBI Taxonomy" id="499986"/>
    <lineage>
        <taxon>Eukaryota</taxon>
        <taxon>Viridiplantae</taxon>
        <taxon>Streptophyta</taxon>
        <taxon>Embryophyta</taxon>
        <taxon>Tracheophyta</taxon>
        <taxon>Spermatophyta</taxon>
        <taxon>Magnoliopsida</taxon>
        <taxon>eudicotyledons</taxon>
        <taxon>Gunneridae</taxon>
        <taxon>Pentapetalae</taxon>
        <taxon>rosids</taxon>
        <taxon>fabids</taxon>
        <taxon>Fabales</taxon>
        <taxon>Fabaceae</taxon>
        <taxon>Caesalpinioideae</taxon>
        <taxon>mimosoid clade</taxon>
        <taxon>Acacieae</taxon>
        <taxon>Acacia</taxon>
    </lineage>
</organism>
<comment type="caution">
    <text evidence="1">The sequence shown here is derived from an EMBL/GenBank/DDBJ whole genome shotgun (WGS) entry which is preliminary data.</text>
</comment>
<dbReference type="Proteomes" id="UP001293593">
    <property type="component" value="Unassembled WGS sequence"/>
</dbReference>
<protein>
    <recommendedName>
        <fullName evidence="3">Avr9/Cf-9 rapidly elicited protein</fullName>
    </recommendedName>
</protein>
<gene>
    <name evidence="1" type="ORF">QN277_022498</name>
</gene>